<dbReference type="STRING" id="1231336.L248_2050"/>
<dbReference type="SUPFAM" id="SSF48498">
    <property type="entry name" value="Tetracyclin repressor-like, C-terminal domain"/>
    <property type="match status" value="1"/>
</dbReference>
<feature type="DNA-binding region" description="H-T-H motif" evidence="5">
    <location>
        <begin position="33"/>
        <end position="52"/>
    </location>
</feature>
<keyword evidence="4" id="KW-0804">Transcription</keyword>
<evidence type="ECO:0000256" key="4">
    <source>
        <dbReference type="ARBA" id="ARBA00023163"/>
    </source>
</evidence>
<keyword evidence="2" id="KW-0805">Transcription regulation</keyword>
<sequence length="212" mass="23240">MAAPRPTKETLSRSYILDTALALIDQKGLAQFSMRKLGQAMAVSPMAVYRYFPNQGALFDGVVESIWQQALTIAPGTSSATWQDTVIGVMTQFRRTLLQHPNVLTLLSTHPLVTESEFALVAEILPVLQEKGLQITTTTVFLINSLTAYTLGFVWAEAIPPTPGGQPDPALMQNLPAPSASVRELLAPIEKNQYTPDQQYLMGLNALLRGWE</sequence>
<feature type="domain" description="HTH tetR-type" evidence="6">
    <location>
        <begin position="10"/>
        <end position="70"/>
    </location>
</feature>
<dbReference type="GO" id="GO:0045892">
    <property type="term" value="P:negative regulation of DNA-templated transcription"/>
    <property type="evidence" value="ECO:0007669"/>
    <property type="project" value="InterPro"/>
</dbReference>
<dbReference type="PANTHER" id="PTHR30055">
    <property type="entry name" value="HTH-TYPE TRANSCRIPTIONAL REGULATOR RUTR"/>
    <property type="match status" value="1"/>
</dbReference>
<organism evidence="7 8">
    <name type="scientific">Schleiferilactobacillus shenzhenensis LY-73</name>
    <dbReference type="NCBI Taxonomy" id="1231336"/>
    <lineage>
        <taxon>Bacteria</taxon>
        <taxon>Bacillati</taxon>
        <taxon>Bacillota</taxon>
        <taxon>Bacilli</taxon>
        <taxon>Lactobacillales</taxon>
        <taxon>Lactobacillaceae</taxon>
        <taxon>Schleiferilactobacillus</taxon>
    </lineage>
</organism>
<dbReference type="RefSeq" id="WP_022528917.1">
    <property type="nucleotide sequence ID" value="NZ_KI271584.1"/>
</dbReference>
<dbReference type="Pfam" id="PF02909">
    <property type="entry name" value="TetR_C_1"/>
    <property type="match status" value="1"/>
</dbReference>
<dbReference type="GO" id="GO:0000976">
    <property type="term" value="F:transcription cis-regulatory region binding"/>
    <property type="evidence" value="ECO:0007669"/>
    <property type="project" value="TreeGrafter"/>
</dbReference>
<dbReference type="InterPro" id="IPR050109">
    <property type="entry name" value="HTH-type_TetR-like_transc_reg"/>
</dbReference>
<dbReference type="InterPro" id="IPR009057">
    <property type="entry name" value="Homeodomain-like_sf"/>
</dbReference>
<dbReference type="InterPro" id="IPR001647">
    <property type="entry name" value="HTH_TetR"/>
</dbReference>
<evidence type="ECO:0000256" key="2">
    <source>
        <dbReference type="ARBA" id="ARBA00023015"/>
    </source>
</evidence>
<dbReference type="SUPFAM" id="SSF46689">
    <property type="entry name" value="Homeodomain-like"/>
    <property type="match status" value="1"/>
</dbReference>
<proteinExistence type="predicted"/>
<dbReference type="PROSITE" id="PS50977">
    <property type="entry name" value="HTH_TETR_2"/>
    <property type="match status" value="1"/>
</dbReference>
<evidence type="ECO:0000313" key="7">
    <source>
        <dbReference type="EMBL" id="ERL65974.1"/>
    </source>
</evidence>
<evidence type="ECO:0000256" key="5">
    <source>
        <dbReference type="PROSITE-ProRule" id="PRU00335"/>
    </source>
</evidence>
<dbReference type="Gene3D" id="1.10.357.10">
    <property type="entry name" value="Tetracycline Repressor, domain 2"/>
    <property type="match status" value="1"/>
</dbReference>
<evidence type="ECO:0000259" key="6">
    <source>
        <dbReference type="PROSITE" id="PS50977"/>
    </source>
</evidence>
<dbReference type="HOGENOM" id="CLU_069543_3_1_9"/>
<dbReference type="InterPro" id="IPR004111">
    <property type="entry name" value="Repressor_TetR_C"/>
</dbReference>
<dbReference type="EMBL" id="KI271584">
    <property type="protein sequence ID" value="ERL65974.1"/>
    <property type="molecule type" value="Genomic_DNA"/>
</dbReference>
<dbReference type="InterPro" id="IPR003012">
    <property type="entry name" value="Tet_transcr_reg_TetR"/>
</dbReference>
<gene>
    <name evidence="7" type="ORF">L248_2050</name>
</gene>
<protein>
    <recommendedName>
        <fullName evidence="6">HTH tetR-type domain-containing protein</fullName>
    </recommendedName>
</protein>
<dbReference type="AlphaFoldDB" id="U4TP31"/>
<evidence type="ECO:0000313" key="8">
    <source>
        <dbReference type="Proteomes" id="UP000030647"/>
    </source>
</evidence>
<evidence type="ECO:0000256" key="1">
    <source>
        <dbReference type="ARBA" id="ARBA00022491"/>
    </source>
</evidence>
<dbReference type="GO" id="GO:0046677">
    <property type="term" value="P:response to antibiotic"/>
    <property type="evidence" value="ECO:0007669"/>
    <property type="project" value="InterPro"/>
</dbReference>
<dbReference type="Proteomes" id="UP000030647">
    <property type="component" value="Unassembled WGS sequence"/>
</dbReference>
<keyword evidence="3 5" id="KW-0238">DNA-binding</keyword>
<dbReference type="InterPro" id="IPR036271">
    <property type="entry name" value="Tet_transcr_reg_TetR-rel_C_sf"/>
</dbReference>
<reference evidence="8" key="1">
    <citation type="journal article" date="2013" name="Genome Announc.">
        <title>Whole-Genome Sequencing of Lactobacillus shenzhenensis Strain LY-73T.</title>
        <authorList>
            <person name="Lin Z."/>
            <person name="Liu Z."/>
            <person name="Yang R."/>
            <person name="Zou Y."/>
            <person name="Wan D."/>
            <person name="Chen J."/>
            <person name="Guo M."/>
            <person name="Zhao J."/>
            <person name="Fang C."/>
            <person name="Yang R."/>
            <person name="Liu F."/>
        </authorList>
    </citation>
    <scope>NUCLEOTIDE SEQUENCE [LARGE SCALE GENOMIC DNA]</scope>
    <source>
        <strain evidence="8">LY-73</strain>
    </source>
</reference>
<name>U4TP31_9LACO</name>
<keyword evidence="1" id="KW-0678">Repressor</keyword>
<dbReference type="eggNOG" id="COG1309">
    <property type="taxonomic scope" value="Bacteria"/>
</dbReference>
<dbReference type="Pfam" id="PF00440">
    <property type="entry name" value="TetR_N"/>
    <property type="match status" value="1"/>
</dbReference>
<dbReference type="GO" id="GO:0003700">
    <property type="term" value="F:DNA-binding transcription factor activity"/>
    <property type="evidence" value="ECO:0007669"/>
    <property type="project" value="TreeGrafter"/>
</dbReference>
<keyword evidence="8" id="KW-1185">Reference proteome</keyword>
<evidence type="ECO:0000256" key="3">
    <source>
        <dbReference type="ARBA" id="ARBA00023125"/>
    </source>
</evidence>
<dbReference type="OrthoDB" id="494991at2"/>
<accession>U4TP31</accession>
<dbReference type="PRINTS" id="PR00400">
    <property type="entry name" value="TETREPRESSOR"/>
</dbReference>
<dbReference type="PANTHER" id="PTHR30055:SF151">
    <property type="entry name" value="TRANSCRIPTIONAL REGULATORY PROTEIN"/>
    <property type="match status" value="1"/>
</dbReference>